<gene>
    <name evidence="1" type="ORF">B9Z19DRAFT_1078280</name>
</gene>
<sequence length="91" mass="10258">MRVLTFFSSILSFSPPYLSFLPSFLPSFLLPSFLPDFPLFQPHFLIPPPSLPPFRPCRSRTFESCSMRQFLPEHNTTPQSESAGLDCTCGG</sequence>
<evidence type="ECO:0000313" key="1">
    <source>
        <dbReference type="EMBL" id="PUU80981.1"/>
    </source>
</evidence>
<proteinExistence type="predicted"/>
<comment type="caution">
    <text evidence="1">The sequence shown here is derived from an EMBL/GenBank/DDBJ whole genome shotgun (WGS) entry which is preliminary data.</text>
</comment>
<dbReference type="AlphaFoldDB" id="A0A2T6ZZT9"/>
<protein>
    <submittedName>
        <fullName evidence="1">Uncharacterized protein</fullName>
    </submittedName>
</protein>
<evidence type="ECO:0000313" key="2">
    <source>
        <dbReference type="Proteomes" id="UP000244722"/>
    </source>
</evidence>
<dbReference type="Proteomes" id="UP000244722">
    <property type="component" value="Unassembled WGS sequence"/>
</dbReference>
<name>A0A2T6ZZT9_TUBBO</name>
<organism evidence="1 2">
    <name type="scientific">Tuber borchii</name>
    <name type="common">White truffle</name>
    <dbReference type="NCBI Taxonomy" id="42251"/>
    <lineage>
        <taxon>Eukaryota</taxon>
        <taxon>Fungi</taxon>
        <taxon>Dikarya</taxon>
        <taxon>Ascomycota</taxon>
        <taxon>Pezizomycotina</taxon>
        <taxon>Pezizomycetes</taxon>
        <taxon>Pezizales</taxon>
        <taxon>Tuberaceae</taxon>
        <taxon>Tuber</taxon>
    </lineage>
</organism>
<reference evidence="1 2" key="1">
    <citation type="submission" date="2017-04" db="EMBL/GenBank/DDBJ databases">
        <title>Draft genome sequence of Tuber borchii Vittad., a whitish edible truffle.</title>
        <authorList>
            <consortium name="DOE Joint Genome Institute"/>
            <person name="Murat C."/>
            <person name="Kuo A."/>
            <person name="Barry K.W."/>
            <person name="Clum A."/>
            <person name="Dockter R.B."/>
            <person name="Fauchery L."/>
            <person name="Iotti M."/>
            <person name="Kohler A."/>
            <person name="Labutti K."/>
            <person name="Lindquist E.A."/>
            <person name="Lipzen A."/>
            <person name="Ohm R.A."/>
            <person name="Wang M."/>
            <person name="Grigoriev I.V."/>
            <person name="Zambonelli A."/>
            <person name="Martin F.M."/>
        </authorList>
    </citation>
    <scope>NUCLEOTIDE SEQUENCE [LARGE SCALE GENOMIC DNA]</scope>
    <source>
        <strain evidence="1 2">Tbo3840</strain>
    </source>
</reference>
<dbReference type="EMBL" id="NESQ01000053">
    <property type="protein sequence ID" value="PUU80981.1"/>
    <property type="molecule type" value="Genomic_DNA"/>
</dbReference>
<keyword evidence="2" id="KW-1185">Reference proteome</keyword>
<accession>A0A2T6ZZT9</accession>